<dbReference type="FunCoup" id="A9V5F1">
    <property type="interactions" value="293"/>
</dbReference>
<dbReference type="Pfam" id="PF13923">
    <property type="entry name" value="zf-C3HC4_2"/>
    <property type="match status" value="1"/>
</dbReference>
<keyword evidence="4 6" id="KW-0863">Zinc-finger</keyword>
<dbReference type="SMART" id="SM00320">
    <property type="entry name" value="WD40"/>
    <property type="match status" value="7"/>
</dbReference>
<dbReference type="SMART" id="SM00184">
    <property type="entry name" value="RING"/>
    <property type="match status" value="1"/>
</dbReference>
<evidence type="ECO:0000256" key="2">
    <source>
        <dbReference type="ARBA" id="ARBA00022723"/>
    </source>
</evidence>
<dbReference type="InterPro" id="IPR013083">
    <property type="entry name" value="Znf_RING/FYVE/PHD"/>
</dbReference>
<dbReference type="PROSITE" id="PS50294">
    <property type="entry name" value="WD_REPEATS_REGION"/>
    <property type="match status" value="2"/>
</dbReference>
<dbReference type="PANTHER" id="PTHR19865:SF2">
    <property type="entry name" value="F-BOX AND WD REPEAT DOMAIN-CONTAINING 11-A"/>
    <property type="match status" value="1"/>
</dbReference>
<gene>
    <name evidence="11" type="ORF">MONBRDRAFT_33442</name>
</gene>
<dbReference type="InterPro" id="IPR036322">
    <property type="entry name" value="WD40_repeat_dom_sf"/>
</dbReference>
<feature type="coiled-coil region" evidence="8">
    <location>
        <begin position="251"/>
        <end position="278"/>
    </location>
</feature>
<evidence type="ECO:0000256" key="5">
    <source>
        <dbReference type="ARBA" id="ARBA00022833"/>
    </source>
</evidence>
<feature type="region of interest" description="Disordered" evidence="9">
    <location>
        <begin position="1"/>
        <end position="79"/>
    </location>
</feature>
<evidence type="ECO:0000256" key="1">
    <source>
        <dbReference type="ARBA" id="ARBA00022574"/>
    </source>
</evidence>
<feature type="repeat" description="WD" evidence="7">
    <location>
        <begin position="530"/>
        <end position="573"/>
    </location>
</feature>
<dbReference type="PROSITE" id="PS50089">
    <property type="entry name" value="ZF_RING_2"/>
    <property type="match status" value="1"/>
</dbReference>
<dbReference type="PRINTS" id="PR00320">
    <property type="entry name" value="GPROTEINBRPT"/>
</dbReference>
<dbReference type="eggNOG" id="KOG0297">
    <property type="taxonomic scope" value="Eukaryota"/>
</dbReference>
<dbReference type="CDD" id="cd16644">
    <property type="entry name" value="mRING-HC-C3HC3D_TRAF7"/>
    <property type="match status" value="1"/>
</dbReference>
<evidence type="ECO:0000313" key="11">
    <source>
        <dbReference type="EMBL" id="EDQ87271.1"/>
    </source>
</evidence>
<evidence type="ECO:0000256" key="9">
    <source>
        <dbReference type="SAM" id="MobiDB-lite"/>
    </source>
</evidence>
<dbReference type="EMBL" id="CH991560">
    <property type="protein sequence ID" value="EDQ87271.1"/>
    <property type="molecule type" value="Genomic_DNA"/>
</dbReference>
<dbReference type="OMA" id="CMTVTNG"/>
<dbReference type="InterPro" id="IPR039241">
    <property type="entry name" value="Rrp9-like"/>
</dbReference>
<feature type="repeat" description="WD" evidence="7">
    <location>
        <begin position="315"/>
        <end position="346"/>
    </location>
</feature>
<name>A9V5F1_MONBE</name>
<dbReference type="InParanoid" id="A9V5F1"/>
<dbReference type="InterPro" id="IPR020472">
    <property type="entry name" value="WD40_PAC1"/>
</dbReference>
<dbReference type="KEGG" id="mbr:MONBRDRAFT_33442"/>
<evidence type="ECO:0000313" key="12">
    <source>
        <dbReference type="Proteomes" id="UP000001357"/>
    </source>
</evidence>
<dbReference type="InterPro" id="IPR015943">
    <property type="entry name" value="WD40/YVTN_repeat-like_dom_sf"/>
</dbReference>
<dbReference type="CDD" id="cd00200">
    <property type="entry name" value="WD40"/>
    <property type="match status" value="1"/>
</dbReference>
<dbReference type="InterPro" id="IPR019775">
    <property type="entry name" value="WD40_repeat_CS"/>
</dbReference>
<keyword evidence="3" id="KW-0677">Repeat</keyword>
<evidence type="ECO:0000256" key="4">
    <source>
        <dbReference type="ARBA" id="ARBA00022771"/>
    </source>
</evidence>
<accession>A9V5F1</accession>
<feature type="compositionally biased region" description="Polar residues" evidence="9">
    <location>
        <begin position="61"/>
        <end position="79"/>
    </location>
</feature>
<dbReference type="RefSeq" id="XP_001747884.1">
    <property type="nucleotide sequence ID" value="XM_001747832.1"/>
</dbReference>
<dbReference type="PROSITE" id="PS50082">
    <property type="entry name" value="WD_REPEATS_2"/>
    <property type="match status" value="3"/>
</dbReference>
<dbReference type="Gene3D" id="2.130.10.10">
    <property type="entry name" value="YVTN repeat-like/Quinoprotein amine dehydrogenase"/>
    <property type="match status" value="2"/>
</dbReference>
<keyword evidence="12" id="KW-1185">Reference proteome</keyword>
<sequence>MELRSTMNSHADLDGRSIHSNNSNHSHAHSLRSGGASSLGPPAPAGISPAGRANHRKTRSDISTLSHISGTSGASQQTIPEGSEELVAFTVQIPSHLICRICQRVFTMPVIARCGHTFCQDCILNAPAGQTCPQDKQPLVRSPVYANRAVQEQINDLKTRCPYGVRPSSKPGRDFEVDPTGCPAIVKYSEREAHKKSCGYMFVRFVAHKLKWTHIYSHAGLRLSKLFCSRKDLDFFRGVLANMSSRFDTLEQQVLTRLADLEDTVQQISREVADASINHETVHNDLAVVQSQIRSISNHVGLSGMLQQFKCQGTFVGHSGHVWALVATNDRLISASADETIRVWDIGSSFACTRTINAHRSIIHCLLLVNNQLYSGSSDRLIKVWSLETFEEIDTLIGHDNVVCALAASRTMLFSGSHQCVNVWSLDSHQLLGQIGDLSHWTRALVASHDLLFVGNSSMIKVWTIGSLKFAEEDPEPSPIRTLVLQNPMGTKEPRAIYSMCLTPQHLIGGTSDGMLHIWDRDTLAYKQALSGHTAIVYSIDFMPGEPHGKLFSASLDRTVRVWSMETFAVLQILHRHDDFVACVRVHHNRVLTASGDSSIKVRGEVFVFSITLSKQPYSLSPAQRGMLVASLPLDLRIATSFQIAQLWE</sequence>
<protein>
    <recommendedName>
        <fullName evidence="10">RING-type domain-containing protein</fullName>
    </recommendedName>
</protein>
<dbReference type="InterPro" id="IPR001680">
    <property type="entry name" value="WD40_rpt"/>
</dbReference>
<keyword evidence="5" id="KW-0862">Zinc</keyword>
<dbReference type="PANTHER" id="PTHR19865">
    <property type="entry name" value="U3 SMALL NUCLEOLAR RNA INTERACTING PROTEIN 2"/>
    <property type="match status" value="1"/>
</dbReference>
<dbReference type="SUPFAM" id="SSF57850">
    <property type="entry name" value="RING/U-box"/>
    <property type="match status" value="1"/>
</dbReference>
<dbReference type="GO" id="GO:0032040">
    <property type="term" value="C:small-subunit processome"/>
    <property type="evidence" value="ECO:0000318"/>
    <property type="project" value="GO_Central"/>
</dbReference>
<dbReference type="Pfam" id="PF00400">
    <property type="entry name" value="WD40"/>
    <property type="match status" value="4"/>
</dbReference>
<dbReference type="GO" id="GO:0034511">
    <property type="term" value="F:U3 snoRNA binding"/>
    <property type="evidence" value="ECO:0007669"/>
    <property type="project" value="InterPro"/>
</dbReference>
<evidence type="ECO:0000256" key="3">
    <source>
        <dbReference type="ARBA" id="ARBA00022737"/>
    </source>
</evidence>
<dbReference type="eggNOG" id="KOG0274">
    <property type="taxonomic scope" value="Eukaryota"/>
</dbReference>
<feature type="domain" description="RING-type" evidence="10">
    <location>
        <begin position="99"/>
        <end position="136"/>
    </location>
</feature>
<keyword evidence="2" id="KW-0479">Metal-binding</keyword>
<proteinExistence type="predicted"/>
<evidence type="ECO:0000256" key="6">
    <source>
        <dbReference type="PROSITE-ProRule" id="PRU00175"/>
    </source>
</evidence>
<dbReference type="GO" id="GO:0030515">
    <property type="term" value="F:snoRNA binding"/>
    <property type="evidence" value="ECO:0000318"/>
    <property type="project" value="GO_Central"/>
</dbReference>
<dbReference type="STRING" id="81824.A9V5F1"/>
<keyword evidence="1 7" id="KW-0853">WD repeat</keyword>
<evidence type="ECO:0000259" key="10">
    <source>
        <dbReference type="PROSITE" id="PS50089"/>
    </source>
</evidence>
<dbReference type="InterPro" id="IPR017907">
    <property type="entry name" value="Znf_RING_CS"/>
</dbReference>
<reference evidence="11 12" key="1">
    <citation type="journal article" date="2008" name="Nature">
        <title>The genome of the choanoflagellate Monosiga brevicollis and the origin of metazoans.</title>
        <authorList>
            <consortium name="JGI Sequencing"/>
            <person name="King N."/>
            <person name="Westbrook M.J."/>
            <person name="Young S.L."/>
            <person name="Kuo A."/>
            <person name="Abedin M."/>
            <person name="Chapman J."/>
            <person name="Fairclough S."/>
            <person name="Hellsten U."/>
            <person name="Isogai Y."/>
            <person name="Letunic I."/>
            <person name="Marr M."/>
            <person name="Pincus D."/>
            <person name="Putnam N."/>
            <person name="Rokas A."/>
            <person name="Wright K.J."/>
            <person name="Zuzow R."/>
            <person name="Dirks W."/>
            <person name="Good M."/>
            <person name="Goodstein D."/>
            <person name="Lemons D."/>
            <person name="Li W."/>
            <person name="Lyons J.B."/>
            <person name="Morris A."/>
            <person name="Nichols S."/>
            <person name="Richter D.J."/>
            <person name="Salamov A."/>
            <person name="Bork P."/>
            <person name="Lim W.A."/>
            <person name="Manning G."/>
            <person name="Miller W.T."/>
            <person name="McGinnis W."/>
            <person name="Shapiro H."/>
            <person name="Tjian R."/>
            <person name="Grigoriev I.V."/>
            <person name="Rokhsar D."/>
        </authorList>
    </citation>
    <scope>NUCLEOTIDE SEQUENCE [LARGE SCALE GENOMIC DNA]</scope>
    <source>
        <strain evidence="12">MX1 / ATCC 50154</strain>
    </source>
</reference>
<evidence type="ECO:0000256" key="7">
    <source>
        <dbReference type="PROSITE-ProRule" id="PRU00221"/>
    </source>
</evidence>
<feature type="compositionally biased region" description="Low complexity" evidence="9">
    <location>
        <begin position="19"/>
        <end position="52"/>
    </location>
</feature>
<organism evidence="11 12">
    <name type="scientific">Monosiga brevicollis</name>
    <name type="common">Choanoflagellate</name>
    <dbReference type="NCBI Taxonomy" id="81824"/>
    <lineage>
        <taxon>Eukaryota</taxon>
        <taxon>Choanoflagellata</taxon>
        <taxon>Craspedida</taxon>
        <taxon>Salpingoecidae</taxon>
        <taxon>Monosiga</taxon>
    </lineage>
</organism>
<dbReference type="AlphaFoldDB" id="A9V5F1"/>
<dbReference type="PROSITE" id="PS00678">
    <property type="entry name" value="WD_REPEATS_1"/>
    <property type="match status" value="1"/>
</dbReference>
<feature type="repeat" description="WD" evidence="7">
    <location>
        <begin position="356"/>
        <end position="395"/>
    </location>
</feature>
<keyword evidence="8" id="KW-0175">Coiled coil</keyword>
<dbReference type="Gene3D" id="3.30.40.10">
    <property type="entry name" value="Zinc/RING finger domain, C3HC4 (zinc finger)"/>
    <property type="match status" value="1"/>
</dbReference>
<dbReference type="Proteomes" id="UP000001357">
    <property type="component" value="Unassembled WGS sequence"/>
</dbReference>
<dbReference type="PROSITE" id="PS00518">
    <property type="entry name" value="ZF_RING_1"/>
    <property type="match status" value="1"/>
</dbReference>
<dbReference type="SUPFAM" id="SSF50978">
    <property type="entry name" value="WD40 repeat-like"/>
    <property type="match status" value="1"/>
</dbReference>
<dbReference type="GeneID" id="5893092"/>
<dbReference type="GO" id="GO:0008270">
    <property type="term" value="F:zinc ion binding"/>
    <property type="evidence" value="ECO:0007669"/>
    <property type="project" value="UniProtKB-KW"/>
</dbReference>
<evidence type="ECO:0000256" key="8">
    <source>
        <dbReference type="SAM" id="Coils"/>
    </source>
</evidence>
<dbReference type="InterPro" id="IPR001841">
    <property type="entry name" value="Znf_RING"/>
</dbReference>